<dbReference type="EC" id="2.1.1.177" evidence="5"/>
<keyword evidence="5" id="KW-0963">Cytoplasm</keyword>
<evidence type="ECO:0000256" key="2">
    <source>
        <dbReference type="ARBA" id="ARBA00022679"/>
    </source>
</evidence>
<feature type="binding site" evidence="5">
    <location>
        <position position="129"/>
    </location>
    <ligand>
        <name>S-adenosyl-L-methionine</name>
        <dbReference type="ChEBI" id="CHEBI:59789"/>
    </ligand>
</feature>
<dbReference type="InterPro" id="IPR003742">
    <property type="entry name" value="RlmH-like"/>
</dbReference>
<gene>
    <name evidence="5" type="primary">rlmH</name>
    <name evidence="6" type="ORF">Llan_2546</name>
</gene>
<keyword evidence="3 5" id="KW-0949">S-adenosyl-L-methionine</keyword>
<evidence type="ECO:0000313" key="7">
    <source>
        <dbReference type="Proteomes" id="UP000054869"/>
    </source>
</evidence>
<dbReference type="PANTHER" id="PTHR33603:SF1">
    <property type="entry name" value="RIBOSOMAL RNA LARGE SUBUNIT METHYLTRANSFERASE H"/>
    <property type="match status" value="1"/>
</dbReference>
<keyword evidence="7" id="KW-1185">Reference proteome</keyword>
<dbReference type="InterPro" id="IPR029026">
    <property type="entry name" value="tRNA_m1G_MTases_N"/>
</dbReference>
<dbReference type="NCBIfam" id="NF000986">
    <property type="entry name" value="PRK00103.1-4"/>
    <property type="match status" value="1"/>
</dbReference>
<accession>A0A0W0VEE1</accession>
<name>A0A0W0VEE1_9GAMM</name>
<comment type="catalytic activity">
    <reaction evidence="5">
        <text>pseudouridine(1915) in 23S rRNA + S-adenosyl-L-methionine = N(3)-methylpseudouridine(1915) in 23S rRNA + S-adenosyl-L-homocysteine + H(+)</text>
        <dbReference type="Rhea" id="RHEA:42752"/>
        <dbReference type="Rhea" id="RHEA-COMP:10221"/>
        <dbReference type="Rhea" id="RHEA-COMP:10222"/>
        <dbReference type="ChEBI" id="CHEBI:15378"/>
        <dbReference type="ChEBI" id="CHEBI:57856"/>
        <dbReference type="ChEBI" id="CHEBI:59789"/>
        <dbReference type="ChEBI" id="CHEBI:65314"/>
        <dbReference type="ChEBI" id="CHEBI:74486"/>
        <dbReference type="EC" id="2.1.1.177"/>
    </reaction>
</comment>
<evidence type="ECO:0000256" key="5">
    <source>
        <dbReference type="HAMAP-Rule" id="MF_00658"/>
    </source>
</evidence>
<dbReference type="Proteomes" id="UP000054869">
    <property type="component" value="Unassembled WGS sequence"/>
</dbReference>
<dbReference type="Pfam" id="PF02590">
    <property type="entry name" value="SPOUT_MTase"/>
    <property type="match status" value="1"/>
</dbReference>
<dbReference type="InterPro" id="IPR029028">
    <property type="entry name" value="Alpha/beta_knot_MTases"/>
</dbReference>
<dbReference type="STRING" id="45067.Llan_2546"/>
<dbReference type="GO" id="GO:0005737">
    <property type="term" value="C:cytoplasm"/>
    <property type="evidence" value="ECO:0007669"/>
    <property type="project" value="UniProtKB-SubCell"/>
</dbReference>
<dbReference type="HAMAP" id="MF_00658">
    <property type="entry name" value="23SrRNA_methyltr_H"/>
    <property type="match status" value="1"/>
</dbReference>
<sequence length="180" mass="20270">MYAALLDNQLILAQDSEISTDLIYMLKITLVACGNKMPSWVMEAVSEFSKRIQEYTNLSLIEIPLTKRGKSSDLARILDKETALIEAAIPSSARIIALDMNGEAFSSEQLAQKIQQLQQIVSHVCFIIGGPEGLSPDILQKSHERWSLSKLTLPHPLVRIVLLEALYRAWSILHHHPYHK</sequence>
<evidence type="ECO:0000313" key="6">
    <source>
        <dbReference type="EMBL" id="KTD18496.1"/>
    </source>
</evidence>
<proteinExistence type="inferred from homology"/>
<feature type="binding site" evidence="5">
    <location>
        <begin position="148"/>
        <end position="153"/>
    </location>
    <ligand>
        <name>S-adenosyl-L-methionine</name>
        <dbReference type="ChEBI" id="CHEBI:59789"/>
    </ligand>
</feature>
<dbReference type="SUPFAM" id="SSF75217">
    <property type="entry name" value="alpha/beta knot"/>
    <property type="match status" value="1"/>
</dbReference>
<comment type="subunit">
    <text evidence="5">Homodimer.</text>
</comment>
<comment type="similarity">
    <text evidence="4 5">Belongs to the RNA methyltransferase RlmH family.</text>
</comment>
<dbReference type="CDD" id="cd18081">
    <property type="entry name" value="RlmH-like"/>
    <property type="match status" value="1"/>
</dbReference>
<protein>
    <recommendedName>
        <fullName evidence="5">Ribosomal RNA large subunit methyltransferase H</fullName>
        <ecNumber evidence="5">2.1.1.177</ecNumber>
    </recommendedName>
    <alternativeName>
        <fullName evidence="5">23S rRNA (pseudouridine1915-N3)-methyltransferase</fullName>
    </alternativeName>
    <alternativeName>
        <fullName evidence="5">23S rRNA m3Psi1915 methyltransferase</fullName>
    </alternativeName>
    <alternativeName>
        <fullName evidence="5">rRNA (pseudouridine-N3-)-methyltransferase RlmH</fullName>
    </alternativeName>
</protein>
<dbReference type="NCBIfam" id="TIGR00246">
    <property type="entry name" value="tRNA_RlmH_YbeA"/>
    <property type="match status" value="1"/>
</dbReference>
<dbReference type="Gene3D" id="3.40.1280.10">
    <property type="match status" value="1"/>
</dbReference>
<dbReference type="EMBL" id="LNYI01000063">
    <property type="protein sequence ID" value="KTD18496.1"/>
    <property type="molecule type" value="Genomic_DNA"/>
</dbReference>
<reference evidence="6 7" key="1">
    <citation type="submission" date="2015-11" db="EMBL/GenBank/DDBJ databases">
        <title>Genomic analysis of 38 Legionella species identifies large and diverse effector repertoires.</title>
        <authorList>
            <person name="Burstein D."/>
            <person name="Amaro F."/>
            <person name="Zusman T."/>
            <person name="Lifshitz Z."/>
            <person name="Cohen O."/>
            <person name="Gilbert J.A."/>
            <person name="Pupko T."/>
            <person name="Shuman H.A."/>
            <person name="Segal G."/>
        </authorList>
    </citation>
    <scope>NUCLEOTIDE SEQUENCE [LARGE SCALE GENOMIC DNA]</scope>
    <source>
        <strain evidence="6 7">ATCC 49751</strain>
    </source>
</reference>
<comment type="caution">
    <text evidence="6">The sequence shown here is derived from an EMBL/GenBank/DDBJ whole genome shotgun (WGS) entry which is preliminary data.</text>
</comment>
<dbReference type="PANTHER" id="PTHR33603">
    <property type="entry name" value="METHYLTRANSFERASE"/>
    <property type="match status" value="1"/>
</dbReference>
<feature type="binding site" evidence="5">
    <location>
        <position position="98"/>
    </location>
    <ligand>
        <name>S-adenosyl-L-methionine</name>
        <dbReference type="ChEBI" id="CHEBI:59789"/>
    </ligand>
</feature>
<organism evidence="6 7">
    <name type="scientific">Legionella lansingensis</name>
    <dbReference type="NCBI Taxonomy" id="45067"/>
    <lineage>
        <taxon>Bacteria</taxon>
        <taxon>Pseudomonadati</taxon>
        <taxon>Pseudomonadota</taxon>
        <taxon>Gammaproteobacteria</taxon>
        <taxon>Legionellales</taxon>
        <taxon>Legionellaceae</taxon>
        <taxon>Legionella</taxon>
    </lineage>
</organism>
<dbReference type="GO" id="GO:0070038">
    <property type="term" value="F:rRNA (pseudouridine-N3-)-methyltransferase activity"/>
    <property type="evidence" value="ECO:0007669"/>
    <property type="project" value="UniProtKB-UniRule"/>
</dbReference>
<evidence type="ECO:0000256" key="4">
    <source>
        <dbReference type="ARBA" id="ARBA00038303"/>
    </source>
</evidence>
<evidence type="ECO:0000256" key="1">
    <source>
        <dbReference type="ARBA" id="ARBA00022603"/>
    </source>
</evidence>
<comment type="function">
    <text evidence="5">Specifically methylates the pseudouridine at position 1915 (m3Psi1915) in 23S rRNA.</text>
</comment>
<dbReference type="PIRSF" id="PIRSF004505">
    <property type="entry name" value="MT_bac"/>
    <property type="match status" value="1"/>
</dbReference>
<evidence type="ECO:0000256" key="3">
    <source>
        <dbReference type="ARBA" id="ARBA00022691"/>
    </source>
</evidence>
<keyword evidence="1 5" id="KW-0489">Methyltransferase</keyword>
<keyword evidence="5" id="KW-0698">rRNA processing</keyword>
<dbReference type="eggNOG" id="COG1576">
    <property type="taxonomic scope" value="Bacteria"/>
</dbReference>
<keyword evidence="2 5" id="KW-0808">Transferase</keyword>
<dbReference type="AlphaFoldDB" id="A0A0W0VEE1"/>
<dbReference type="PATRIC" id="fig|45067.4.peg.2676"/>
<comment type="subcellular location">
    <subcellularLocation>
        <location evidence="5">Cytoplasm</location>
    </subcellularLocation>
</comment>